<dbReference type="SUPFAM" id="SSF81296">
    <property type="entry name" value="E set domains"/>
    <property type="match status" value="1"/>
</dbReference>
<dbReference type="Pfam" id="PF18962">
    <property type="entry name" value="Por_Secre_tail"/>
    <property type="match status" value="1"/>
</dbReference>
<dbReference type="EMBL" id="JBCEVZ010000063">
    <property type="protein sequence ID" value="MEL5996250.1"/>
    <property type="molecule type" value="Genomic_DNA"/>
</dbReference>
<feature type="domain" description="SUEL-type lectin" evidence="2">
    <location>
        <begin position="1527"/>
        <end position="1620"/>
    </location>
</feature>
<name>A0ABU9M0B8_9BACT</name>
<evidence type="ECO:0000313" key="3">
    <source>
        <dbReference type="EMBL" id="MEL5996250.1"/>
    </source>
</evidence>
<dbReference type="InterPro" id="IPR013783">
    <property type="entry name" value="Ig-like_fold"/>
</dbReference>
<proteinExistence type="predicted"/>
<dbReference type="InterPro" id="IPR014756">
    <property type="entry name" value="Ig_E-set"/>
</dbReference>
<comment type="caution">
    <text evidence="3">The sequence shown here is derived from an EMBL/GenBank/DDBJ whole genome shotgun (WGS) entry which is preliminary data.</text>
</comment>
<evidence type="ECO:0000313" key="4">
    <source>
        <dbReference type="Proteomes" id="UP001479606"/>
    </source>
</evidence>
<dbReference type="InterPro" id="IPR000922">
    <property type="entry name" value="Lectin_gal-bd_dom"/>
</dbReference>
<dbReference type="Gene3D" id="2.60.120.260">
    <property type="entry name" value="Galactose-binding domain-like"/>
    <property type="match status" value="2"/>
</dbReference>
<evidence type="ECO:0000259" key="2">
    <source>
        <dbReference type="PROSITE" id="PS50228"/>
    </source>
</evidence>
<dbReference type="PANTHER" id="PTHR34677">
    <property type="match status" value="1"/>
</dbReference>
<feature type="signal peptide" evidence="1">
    <location>
        <begin position="1"/>
        <end position="19"/>
    </location>
</feature>
<keyword evidence="4" id="KW-1185">Reference proteome</keyword>
<dbReference type="Gene3D" id="2.60.40.10">
    <property type="entry name" value="Immunoglobulins"/>
    <property type="match status" value="5"/>
</dbReference>
<dbReference type="CDD" id="cd22842">
    <property type="entry name" value="Gal_Rha_Lectin_BGal"/>
    <property type="match status" value="1"/>
</dbReference>
<dbReference type="Proteomes" id="UP001479606">
    <property type="component" value="Unassembled WGS sequence"/>
</dbReference>
<keyword evidence="1" id="KW-0732">Signal</keyword>
<feature type="chain" id="PRO_5045570084" evidence="1">
    <location>
        <begin position="20"/>
        <end position="2743"/>
    </location>
</feature>
<dbReference type="InterPro" id="IPR015919">
    <property type="entry name" value="Cadherin-like_sf"/>
</dbReference>
<dbReference type="NCBIfam" id="TIGR04183">
    <property type="entry name" value="Por_Secre_tail"/>
    <property type="match status" value="1"/>
</dbReference>
<dbReference type="PANTHER" id="PTHR34677:SF3">
    <property type="entry name" value="BACTERIAL IG-LIKE DOMAIN-CONTAINING PROTEIN"/>
    <property type="match status" value="1"/>
</dbReference>
<dbReference type="Pfam" id="PF19078">
    <property type="entry name" value="Big_12"/>
    <property type="match status" value="2"/>
</dbReference>
<sequence length="2743" mass="277134">MKKHIILWVLLLLSGSAWAQLSIRESFEATNGDYGYTTTFDNNATINNTSATQVYFTRTQNPKAGFGNPVVSPTPDGSWFWAAEAGVDFNRTIPPATLTLNAIANAQNYNTIKVNILVTDPRRTTSGTNTSVAINTDHMRIQYAYTSTNVVPAASSFLTAGEFTGVNASPGLWYQYVNGVSTGQNLTEVFKNFEFPINSGSGFLFIRVQVDVAASGRELGFDNIRVTGTQATSLPPTLATTDTGDRAYAEGGAALPIFTDLTADNPSGATLDAAKVVFTNGTRVAAQDELTYTIPAGSGISFDAANSTNGALAFTGSSSETNYQNLLLSVKYRNTTSTAARGGTRTFAFTVSNSGSTSGQLIRNVVVTAKLNDAVGLPFTEDFEDDGEGTTYGSNTATSGTQGFVRLTGPPGATYGSSTVFSQIQGSGYFYGRGTKEFLPASSDGLPTAGNNIATPLGGVLQLAPVNTTGFTNLHFKLKAAATSPSPFSTDDFLRFSYNLNNGAGWQAFPSGNFTGLNNGGLRQDGSASGLLLTTTMQDVDIALPAAVAGTNVSFRVEVGDNGGEEIAFDNIQITGTPVPTTVSSIVRTSTNPTNAATVQYTVTFAASVTGLTTSNFTLTTTGTLGATPSVSSVSGSGTTYTVTVNTGTGSGTLRLDLNNSTGLTPSVSNVPYTSGEVYTIDKDGPAVSSVAVPANGTYRAGQTLSFTVNFSEAVTVTGTPQLALTVGATARQAAYASGTGTTALVFSYTVQSGDQDADGIALGALGLNGGTLRDALGNNATLTLNGVPSTAGILVDGVAPTVSSSNRQNPTGSSTSGTSVTFRVTFSETVTGVTTSSFTLVTTTGSTSGSISSVASVSGSNGTQYDVTASSLSGNGTIRLDVKSSGSGITDAAGNALSGGFTGGQTYDINQSVTVVSVTRLTPSPTATAQVSYRVVFSGTVANLTTTNFTPTITSGSISGAAISSVSGSGTTYTVVVNTGTGDGSLRLDVQNTTGTTPTVTNVPYTAGEVYTITKSFAAAPTLRIQAAGSASGNGDVTAFVDVVQVLSGGTAFANGLQNGSFESNNVAPSSFLYQAQGVVASPWSFGTQAGVSRNGSGFASTAYSGDAVALLQSATGNNGSVSQNLAVPTGSYQINFQTMQRNYTALDQRLNVFVNDVFVGNIQPNNIPTYDAFTSATFNVVAPALTATVSTTSGSPTSTSPIPFSVSFSQSAGTTFTASDVTVSGGTLTSGSFAGSGAGPYTFTVTPSGAGTVTVSLATGVANDANNTGNSASNSVSVQYQLPATAAPVVTAPANGSSLNTTTPTYTGTAAANSTVTVYVDGSSIGTTTATAGGSFSLVKPTALSQGSHTVYATAQTSGSAVSANSSTNNFTVDTVRPSVVISSSAGTSGSTTATTPVPFTVTFSETVNGSFVQGDLTVTGGTISGFTAVSGTTFTFNVTPTSSGTTVTVNVPANVAQDAAGNFNTAAAQFNITYAQPVVATAQNVTVNLAANGTATLSASSVNNGSTGPGTLTYTIQKIARGRVAEGSTLTLTTPNGANFTAIRFASYGTPTDDTNGNYRLGSCNAANSVTTAQNSFIGRSTGSMDAVNGSSANNNPTLGDPCGGTPKALAVQAAYSADAGSLSYDCSEASKTQYVLLTVTDGSGNTSTSVAQVTVNPAPTATITSATPNPATPGTLVTVSGTNLSGLTSATLNGAPVTATGISATGFQFTVPASATSGNLVVNLPCSQTLSQAFTVVTPAPVVTAPANGSLLNTRTPVYSGTAPANSTVTVYVDGASIGTTTATASGSFSLTQPTNLADGSHTVYATAQASGTSVSANSNTNTFTIDATRPAVTITSSAGASGGTTTTSPIPFTVTFSENVNASFVQGDVTVTNGAISGFTTVVAGTTFTFNVTPTTAGTATTVTVPANVAQDAAGNFNTAGTPSPYAITFLAPTITLAPASVPGGTVGVAYSQALSASGGTAPYTYVITAGALPSGLSLTNGTIAGTPTVVGTFTFTVTATDNSAAPGPYSGSRSYTLTVAAPTITIAPTTLPNGTQGTAYSQALSASGGTAPYTYAITAGALPAGLSLTNGTISGTPAVNGSFTFTATATDAFGFTGSQAYTLTIAAPVVTAVTWTGTVSTDWFTAGNWSPNAVPTATIDATIPTAPSGGRFPALTGGTANVRNLTLNSGASLTQNGGTVVVAANLTNNGTYQPTGGTMVLGNTAASSILGSSNTRFWNLTVQANGAQSSTSASTSVQRLFTLNGNFTTNGNPLTLESNDTNTALVVNNGSAIVSGTVTVQRYIDPTLNPGLGYRHYSAPVSTATVGSLATASFTPVVNPTYNTSATPNSVRPFPTVYFYDEARVATATNNNLAPFDRGWTSPSALTDPLAVGKGYTVNLAPQTLAVTGTLNNGDLSQTLTSTRNTIPDGGWQLVGNPYPAPLDYSRVANADRVGLDAAIYVYSSTGQYAGQYRTYVGGIGNPVVPSGQGFFTRVAAGQTSGNLTLRNAQRLTAPNGTTFQRTAETRPLVQLTLQGAAAGAASDEAYVYFDNGATAGFDREMDAMKLANPTGLNLAAWAGNNKLAINGLPLTSTASVTVPLFIGLPVTGTYTLHAAQVLNFGAGEQPFLRDLQLGTLTDLSVNPDYTFTMNAANTTPRFELVFGARVLGVASAKLAAQVTVYPNPASKAVFVELPYVLNRKAVTAALVDALGRVVLTQALPAGQPTYTLPLTNLATGVYSLRLQTEAGVVVKKLVVE</sequence>
<accession>A0ABU9M0B8</accession>
<dbReference type="SUPFAM" id="SSF49313">
    <property type="entry name" value="Cadherin-like"/>
    <property type="match status" value="2"/>
</dbReference>
<dbReference type="Pfam" id="PF05345">
    <property type="entry name" value="He_PIG"/>
    <property type="match status" value="2"/>
</dbReference>
<reference evidence="3 4" key="1">
    <citation type="journal article" date="2018" name="Arch. Microbiol.">
        <title>Hymenobacter segetis sp. nov., isolated from soil.</title>
        <authorList>
            <person name="Ten L.N."/>
            <person name="Lim S.J."/>
            <person name="Kim B.O."/>
            <person name="Kang I.K."/>
            <person name="Jung H.Y."/>
        </authorList>
    </citation>
    <scope>NUCLEOTIDE SEQUENCE [LARGE SCALE GENOMIC DNA]</scope>
    <source>
        <strain evidence="3 4">S7-3-11</strain>
    </source>
</reference>
<gene>
    <name evidence="3" type="ORF">AAFH49_18690</name>
</gene>
<organism evidence="3 4">
    <name type="scientific">Hymenobacter segetis</name>
    <dbReference type="NCBI Taxonomy" id="2025509"/>
    <lineage>
        <taxon>Bacteria</taxon>
        <taxon>Pseudomonadati</taxon>
        <taxon>Bacteroidota</taxon>
        <taxon>Cytophagia</taxon>
        <taxon>Cytophagales</taxon>
        <taxon>Hymenobacteraceae</taxon>
        <taxon>Hymenobacter</taxon>
    </lineage>
</organism>
<dbReference type="RefSeq" id="WP_342300571.1">
    <property type="nucleotide sequence ID" value="NZ_JBCEVZ010000063.1"/>
</dbReference>
<protein>
    <submittedName>
        <fullName evidence="3">Ig domain-containing protein</fullName>
    </submittedName>
</protein>
<evidence type="ECO:0000256" key="1">
    <source>
        <dbReference type="SAM" id="SignalP"/>
    </source>
</evidence>
<dbReference type="InterPro" id="IPR026444">
    <property type="entry name" value="Secre_tail"/>
</dbReference>
<dbReference type="PROSITE" id="PS50228">
    <property type="entry name" value="SUEL_LECTIN"/>
    <property type="match status" value="1"/>
</dbReference>
<dbReference type="InterPro" id="IPR044048">
    <property type="entry name" value="Big_12"/>
</dbReference>